<feature type="region of interest" description="Disordered" evidence="1">
    <location>
        <begin position="157"/>
        <end position="205"/>
    </location>
</feature>
<organism evidence="2 3">
    <name type="scientific">Prorocentrum cordatum</name>
    <dbReference type="NCBI Taxonomy" id="2364126"/>
    <lineage>
        <taxon>Eukaryota</taxon>
        <taxon>Sar</taxon>
        <taxon>Alveolata</taxon>
        <taxon>Dinophyceae</taxon>
        <taxon>Prorocentrales</taxon>
        <taxon>Prorocentraceae</taxon>
        <taxon>Prorocentrum</taxon>
    </lineage>
</organism>
<dbReference type="EMBL" id="CAUYUJ010019911">
    <property type="protein sequence ID" value="CAK0894518.1"/>
    <property type="molecule type" value="Genomic_DNA"/>
</dbReference>
<evidence type="ECO:0000313" key="2">
    <source>
        <dbReference type="EMBL" id="CAK0894518.1"/>
    </source>
</evidence>
<feature type="compositionally biased region" description="Low complexity" evidence="1">
    <location>
        <begin position="374"/>
        <end position="383"/>
    </location>
</feature>
<evidence type="ECO:0008006" key="4">
    <source>
        <dbReference type="Google" id="ProtNLM"/>
    </source>
</evidence>
<evidence type="ECO:0000313" key="3">
    <source>
        <dbReference type="Proteomes" id="UP001189429"/>
    </source>
</evidence>
<feature type="region of interest" description="Disordered" evidence="1">
    <location>
        <begin position="371"/>
        <end position="392"/>
    </location>
</feature>
<feature type="compositionally biased region" description="Pro residues" evidence="1">
    <location>
        <begin position="162"/>
        <end position="174"/>
    </location>
</feature>
<gene>
    <name evidence="2" type="ORF">PCOR1329_LOCUS73550</name>
</gene>
<comment type="caution">
    <text evidence="2">The sequence shown here is derived from an EMBL/GenBank/DDBJ whole genome shotgun (WGS) entry which is preliminary data.</text>
</comment>
<proteinExistence type="predicted"/>
<dbReference type="Proteomes" id="UP001189429">
    <property type="component" value="Unassembled WGS sequence"/>
</dbReference>
<accession>A0ABN9X548</accession>
<keyword evidence="3" id="KW-1185">Reference proteome</keyword>
<protein>
    <recommendedName>
        <fullName evidence="4">Senescence domain-containing protein</fullName>
    </recommendedName>
</protein>
<reference evidence="2" key="1">
    <citation type="submission" date="2023-10" db="EMBL/GenBank/DDBJ databases">
        <authorList>
            <person name="Chen Y."/>
            <person name="Shah S."/>
            <person name="Dougan E. K."/>
            <person name="Thang M."/>
            <person name="Chan C."/>
        </authorList>
    </citation>
    <scope>NUCLEOTIDE SEQUENCE [LARGE SCALE GENOMIC DNA]</scope>
</reference>
<name>A0ABN9X548_9DINO</name>
<sequence length="392" mass="38392">MAGAVAVSVELLPDGALAEVPVGTHAVLEAGGALLHAVRLPDGYVALRAGSVRRFQLARQPPRCAAVWYPQPLGPACDAERAQAAERGRAFLGLGAAEVAARLVGAGGSAALLEGGGEALAAECLAGLCATGFARHWGVAEAYRAACGAASLAGAAADAGAAPPPPPAAGPAPSTPRTSAPSPAPPERHGGVRAAASAPRVEAEGSHARLAAAALPAPGADATLDRAVGADVEAWTDTAVQTAVHAGLRGPATRLAGAAAAMGCEGYALYKEVREHADKYKRRDISGSQYEEKVAESAITSSGRAMGGLCGAAVGQAALPVPIVGAVVGGLVGATAGGLHASSLVRGMSRLSGGKAKGGDDLVRVVEHRPRPAAPGAPAAAGAGDDDGECLL</sequence>
<evidence type="ECO:0000256" key="1">
    <source>
        <dbReference type="SAM" id="MobiDB-lite"/>
    </source>
</evidence>